<accession>A0A1I2VQT5</accession>
<dbReference type="SUPFAM" id="SSF48452">
    <property type="entry name" value="TPR-like"/>
    <property type="match status" value="2"/>
</dbReference>
<dbReference type="EMBL" id="FOPP01000003">
    <property type="protein sequence ID" value="SFG91510.1"/>
    <property type="molecule type" value="Genomic_DNA"/>
</dbReference>
<dbReference type="SMART" id="SM00028">
    <property type="entry name" value="TPR"/>
    <property type="match status" value="6"/>
</dbReference>
<dbReference type="PANTHER" id="PTHR12558">
    <property type="entry name" value="CELL DIVISION CYCLE 16,23,27"/>
    <property type="match status" value="1"/>
</dbReference>
<evidence type="ECO:0000313" key="3">
    <source>
        <dbReference type="Proteomes" id="UP000199666"/>
    </source>
</evidence>
<proteinExistence type="predicted"/>
<evidence type="ECO:0000313" key="2">
    <source>
        <dbReference type="EMBL" id="SFG91510.1"/>
    </source>
</evidence>
<dbReference type="AlphaFoldDB" id="A0A1I2VQT5"/>
<keyword evidence="1" id="KW-0732">Signal</keyword>
<organism evidence="2 3">
    <name type="scientific">Pedobacter insulae</name>
    <dbReference type="NCBI Taxonomy" id="414048"/>
    <lineage>
        <taxon>Bacteria</taxon>
        <taxon>Pseudomonadati</taxon>
        <taxon>Bacteroidota</taxon>
        <taxon>Sphingobacteriia</taxon>
        <taxon>Sphingobacteriales</taxon>
        <taxon>Sphingobacteriaceae</taxon>
        <taxon>Pedobacter</taxon>
    </lineage>
</organism>
<gene>
    <name evidence="2" type="ORF">SAMN04489864_103195</name>
</gene>
<dbReference type="OrthoDB" id="1221582at2"/>
<dbReference type="InterPro" id="IPR019734">
    <property type="entry name" value="TPR_rpt"/>
</dbReference>
<dbReference type="Proteomes" id="UP000199666">
    <property type="component" value="Unassembled WGS sequence"/>
</dbReference>
<keyword evidence="3" id="KW-1185">Reference proteome</keyword>
<dbReference type="RefSeq" id="WP_090992709.1">
    <property type="nucleotide sequence ID" value="NZ_FOPP01000003.1"/>
</dbReference>
<feature type="chain" id="PRO_5011652792" evidence="1">
    <location>
        <begin position="20"/>
        <end position="381"/>
    </location>
</feature>
<sequence>MKYIFSLLLLTIFSHHLYAQNALNYDKEKLLEYYQSQRYAEAAQYLQTVYPEDTQDTKALNQIAYCFMMAGKLPEAEKNYLKLVAQTPTSVPVLFNLANINLRRGNGIKAKSYFESIIQLDSTNFNAYKKLADLYENATDSQKVIYLIKANQINPIEADVALDLAKAYQKLKKYEPAYDILLKAIAADTGHLILQQAKLPIAIQLKKYREVIETGEKLLTAGFDANVAKDVGMAYFYLKNYEKAISYFKMLEMITAQTESTLYYTSLSYRNLNNYLLAAEYAKKTIEEGISPNTSSYYLLLGGIYEINNKSTSAVTAYKRGLTFKENGNIYYRLGILYDFKLNQKKSALTYYNRYLKSKPDTAADKEQISYARARLAELKK</sequence>
<dbReference type="Pfam" id="PF14559">
    <property type="entry name" value="TPR_19"/>
    <property type="match status" value="1"/>
</dbReference>
<feature type="signal peptide" evidence="1">
    <location>
        <begin position="1"/>
        <end position="19"/>
    </location>
</feature>
<reference evidence="2 3" key="1">
    <citation type="submission" date="2016-10" db="EMBL/GenBank/DDBJ databases">
        <authorList>
            <person name="de Groot N.N."/>
        </authorList>
    </citation>
    <scope>NUCLEOTIDE SEQUENCE [LARGE SCALE GENOMIC DNA]</scope>
    <source>
        <strain evidence="2 3">DSM 18684</strain>
    </source>
</reference>
<dbReference type="Pfam" id="PF13181">
    <property type="entry name" value="TPR_8"/>
    <property type="match status" value="3"/>
</dbReference>
<dbReference type="PANTHER" id="PTHR12558:SF13">
    <property type="entry name" value="CELL DIVISION CYCLE PROTEIN 27 HOMOLOG"/>
    <property type="match status" value="1"/>
</dbReference>
<evidence type="ECO:0000256" key="1">
    <source>
        <dbReference type="SAM" id="SignalP"/>
    </source>
</evidence>
<dbReference type="STRING" id="414048.SAMN04489864_103195"/>
<dbReference type="InterPro" id="IPR011990">
    <property type="entry name" value="TPR-like_helical_dom_sf"/>
</dbReference>
<dbReference type="Gene3D" id="1.25.40.10">
    <property type="entry name" value="Tetratricopeptide repeat domain"/>
    <property type="match status" value="3"/>
</dbReference>
<protein>
    <submittedName>
        <fullName evidence="2">Tetratricopeptide repeat-containing protein</fullName>
    </submittedName>
</protein>
<name>A0A1I2VQT5_9SPHI</name>